<protein>
    <recommendedName>
        <fullName evidence="3">DUF488 domain-containing protein</fullName>
    </recommendedName>
</protein>
<dbReference type="OrthoDB" id="9790745at2"/>
<dbReference type="PANTHER" id="PTHR36849">
    <property type="entry name" value="CYTOPLASMIC PROTEIN-RELATED"/>
    <property type="match status" value="1"/>
</dbReference>
<evidence type="ECO:0000313" key="1">
    <source>
        <dbReference type="EMBL" id="BBJ29136.1"/>
    </source>
</evidence>
<sequence length="121" mass="14517">MIKVKRVYDEAENDDGKRFLVERLWPRGIKKESIKCEWLKDVAPDTKLRKWFNHEPEKWEEFKKRYFAQLENNRHYLEPILNAAKNGNVTLLYSARDRIHNGAIVLKEYIESLTHEVDSNT</sequence>
<dbReference type="Pfam" id="PF22752">
    <property type="entry name" value="DUF488-N3i"/>
    <property type="match status" value="1"/>
</dbReference>
<evidence type="ECO:0000313" key="2">
    <source>
        <dbReference type="Proteomes" id="UP000463916"/>
    </source>
</evidence>
<dbReference type="RefSeq" id="WP_161849076.1">
    <property type="nucleotide sequence ID" value="NZ_AP019553.1"/>
</dbReference>
<accession>A0A6N4TD62</accession>
<dbReference type="EMBL" id="AP019553">
    <property type="protein sequence ID" value="BBJ29136.1"/>
    <property type="molecule type" value="Genomic_DNA"/>
</dbReference>
<evidence type="ECO:0008006" key="3">
    <source>
        <dbReference type="Google" id="ProtNLM"/>
    </source>
</evidence>
<dbReference type="KEGG" id="asac:ATHSA_p20046"/>
<dbReference type="InterPro" id="IPR052552">
    <property type="entry name" value="YeaO-like"/>
</dbReference>
<organism evidence="1 2">
    <name type="scientific">Athalassotoga saccharophila</name>
    <dbReference type="NCBI Taxonomy" id="1441386"/>
    <lineage>
        <taxon>Bacteria</taxon>
        <taxon>Thermotogati</taxon>
        <taxon>Thermotogota</taxon>
        <taxon>Thermotogae</taxon>
        <taxon>Mesoaciditogales</taxon>
        <taxon>Mesoaciditogaceae</taxon>
        <taxon>Athalassotoga</taxon>
    </lineage>
</organism>
<keyword evidence="2" id="KW-1185">Reference proteome</keyword>
<name>A0A6N4TD62_9BACT</name>
<dbReference type="Proteomes" id="UP000463916">
    <property type="component" value="Plasmid pATS2"/>
</dbReference>
<geneLocation type="plasmid" evidence="1 2">
    <name>pATS2</name>
</geneLocation>
<reference evidence="2" key="1">
    <citation type="submission" date="2019-04" db="EMBL/GenBank/DDBJ databases">
        <title>NAS-01 Genome Sequencing.</title>
        <authorList>
            <person name="Kato S."/>
            <person name="Itoh T."/>
            <person name="Ohkuma M."/>
        </authorList>
    </citation>
    <scope>NUCLEOTIDE SEQUENCE [LARGE SCALE GENOMIC DNA]</scope>
    <source>
        <strain evidence="2">NAS-01</strain>
        <plasmid evidence="2">pATS2</plasmid>
    </source>
</reference>
<dbReference type="PANTHER" id="PTHR36849:SF1">
    <property type="entry name" value="CYTOPLASMIC PROTEIN"/>
    <property type="match status" value="1"/>
</dbReference>
<keyword evidence="1" id="KW-0614">Plasmid</keyword>
<gene>
    <name evidence="1" type="ORF">ATHSA_p20046</name>
</gene>
<dbReference type="AlphaFoldDB" id="A0A6N4TD62"/>
<proteinExistence type="predicted"/>